<evidence type="ECO:0000313" key="3">
    <source>
        <dbReference type="EMBL" id="MBM6576388.1"/>
    </source>
</evidence>
<protein>
    <submittedName>
        <fullName evidence="3">Endonuclease domain-containing protein</fullName>
    </submittedName>
</protein>
<organism evidence="3 4">
    <name type="scientific">Sphingomonas longa</name>
    <dbReference type="NCBI Taxonomy" id="2778730"/>
    <lineage>
        <taxon>Bacteria</taxon>
        <taxon>Pseudomonadati</taxon>
        <taxon>Pseudomonadota</taxon>
        <taxon>Alphaproteobacteria</taxon>
        <taxon>Sphingomonadales</taxon>
        <taxon>Sphingomonadaceae</taxon>
        <taxon>Sphingomonas</taxon>
    </lineage>
</organism>
<evidence type="ECO:0000256" key="1">
    <source>
        <dbReference type="SAM" id="MobiDB-lite"/>
    </source>
</evidence>
<reference evidence="3 4" key="1">
    <citation type="submission" date="2020-12" db="EMBL/GenBank/DDBJ databases">
        <title>Sphingomonas sp.</title>
        <authorList>
            <person name="Kim M.K."/>
        </authorList>
    </citation>
    <scope>NUCLEOTIDE SEQUENCE [LARGE SCALE GENOMIC DNA]</scope>
    <source>
        <strain evidence="3 4">BT552</strain>
    </source>
</reference>
<dbReference type="RefSeq" id="WP_204198462.1">
    <property type="nucleotide sequence ID" value="NZ_JAFEMC010000002.1"/>
</dbReference>
<dbReference type="InterPro" id="IPR047216">
    <property type="entry name" value="Endonuclease_DUF559_bact"/>
</dbReference>
<sequence>MSAPSSPPCKGGEEGGKTPAKRAVVCDQDAALPARTYAQRPRSQNRPTPAERRLWQALRSHHPRFTRQLVVDRFIIDIVCRSLKLGIELDGGHHGLQIERDEARAAYLAAKGWTILRFWNTDVLHNLDGVVSTISQTVQCTATHPQPLPCREGSRRISTSEEWTARFPSLKGRARG</sequence>
<keyword evidence="4" id="KW-1185">Reference proteome</keyword>
<keyword evidence="3" id="KW-0540">Nuclease</keyword>
<dbReference type="PANTHER" id="PTHR38590:SF1">
    <property type="entry name" value="BLL0828 PROTEIN"/>
    <property type="match status" value="1"/>
</dbReference>
<name>A0ABS2D673_9SPHN</name>
<proteinExistence type="predicted"/>
<dbReference type="SUPFAM" id="SSF52980">
    <property type="entry name" value="Restriction endonuclease-like"/>
    <property type="match status" value="1"/>
</dbReference>
<accession>A0ABS2D673</accession>
<dbReference type="Proteomes" id="UP000763641">
    <property type="component" value="Unassembled WGS sequence"/>
</dbReference>
<feature type="region of interest" description="Disordered" evidence="1">
    <location>
        <begin position="1"/>
        <end position="24"/>
    </location>
</feature>
<feature type="region of interest" description="Disordered" evidence="1">
    <location>
        <begin position="31"/>
        <end position="50"/>
    </location>
</feature>
<dbReference type="CDD" id="cd01038">
    <property type="entry name" value="Endonuclease_DUF559"/>
    <property type="match status" value="1"/>
</dbReference>
<dbReference type="Gene3D" id="3.40.960.10">
    <property type="entry name" value="VSR Endonuclease"/>
    <property type="match status" value="1"/>
</dbReference>
<dbReference type="InterPro" id="IPR011335">
    <property type="entry name" value="Restrct_endonuc-II-like"/>
</dbReference>
<gene>
    <name evidence="3" type="ORF">ILT43_08380</name>
</gene>
<dbReference type="InterPro" id="IPR007569">
    <property type="entry name" value="DUF559"/>
</dbReference>
<feature type="domain" description="DUF559" evidence="2">
    <location>
        <begin position="38"/>
        <end position="138"/>
    </location>
</feature>
<dbReference type="GO" id="GO:0004519">
    <property type="term" value="F:endonuclease activity"/>
    <property type="evidence" value="ECO:0007669"/>
    <property type="project" value="UniProtKB-KW"/>
</dbReference>
<comment type="caution">
    <text evidence="3">The sequence shown here is derived from an EMBL/GenBank/DDBJ whole genome shotgun (WGS) entry which is preliminary data.</text>
</comment>
<dbReference type="Pfam" id="PF04480">
    <property type="entry name" value="DUF559"/>
    <property type="match status" value="1"/>
</dbReference>
<keyword evidence="3" id="KW-0378">Hydrolase</keyword>
<evidence type="ECO:0000259" key="2">
    <source>
        <dbReference type="Pfam" id="PF04480"/>
    </source>
</evidence>
<evidence type="ECO:0000313" key="4">
    <source>
        <dbReference type="Proteomes" id="UP000763641"/>
    </source>
</evidence>
<dbReference type="PANTHER" id="PTHR38590">
    <property type="entry name" value="BLL0828 PROTEIN"/>
    <property type="match status" value="1"/>
</dbReference>
<keyword evidence="3" id="KW-0255">Endonuclease</keyword>
<dbReference type="EMBL" id="JAFEMC010000002">
    <property type="protein sequence ID" value="MBM6576388.1"/>
    <property type="molecule type" value="Genomic_DNA"/>
</dbReference>